<evidence type="ECO:0000313" key="34">
    <source>
        <dbReference type="EMBL" id="KAJ8374096.1"/>
    </source>
</evidence>
<comment type="caution">
    <text evidence="34">The sequence shown here is derived from an EMBL/GenBank/DDBJ whole genome shotgun (WGS) entry which is preliminary data.</text>
</comment>
<evidence type="ECO:0000313" key="35">
    <source>
        <dbReference type="Proteomes" id="UP001152622"/>
    </source>
</evidence>
<dbReference type="GO" id="GO:0150094">
    <property type="term" value="P:amyloid-beta clearance by cellular catabolic process"/>
    <property type="evidence" value="ECO:0007669"/>
    <property type="project" value="TreeGrafter"/>
</dbReference>
<evidence type="ECO:0000256" key="16">
    <source>
        <dbReference type="ARBA" id="ARBA00022843"/>
    </source>
</evidence>
<dbReference type="GO" id="GO:0006898">
    <property type="term" value="P:receptor-mediated endocytosis"/>
    <property type="evidence" value="ECO:0007669"/>
    <property type="project" value="TreeGrafter"/>
</dbReference>
<dbReference type="GO" id="GO:0030169">
    <property type="term" value="F:low-density lipoprotein particle binding"/>
    <property type="evidence" value="ECO:0007669"/>
    <property type="project" value="TreeGrafter"/>
</dbReference>
<proteinExistence type="inferred from homology"/>
<evidence type="ECO:0000256" key="7">
    <source>
        <dbReference type="ARBA" id="ARBA00004285"/>
    </source>
</evidence>
<dbReference type="OrthoDB" id="195015at2759"/>
<keyword evidence="19" id="KW-0333">Golgi apparatus</keyword>
<feature type="transmembrane region" description="Helical" evidence="33">
    <location>
        <begin position="470"/>
        <end position="490"/>
    </location>
</feature>
<evidence type="ECO:0000256" key="29">
    <source>
        <dbReference type="ARBA" id="ARBA00031821"/>
    </source>
</evidence>
<dbReference type="PRINTS" id="PR01609">
    <property type="entry name" value="CD36FAMILY"/>
</dbReference>
<evidence type="ECO:0000256" key="30">
    <source>
        <dbReference type="ARBA" id="ARBA00032188"/>
    </source>
</evidence>
<feature type="disulfide bond" evidence="32">
    <location>
        <begin position="267"/>
        <end position="335"/>
    </location>
</feature>
<comment type="catalytic activity">
    <reaction evidence="4">
        <text>tetradecanoate(out) = tetradecanoate(in)</text>
        <dbReference type="Rhea" id="RHEA:45252"/>
        <dbReference type="ChEBI" id="CHEBI:30807"/>
    </reaction>
    <physiologicalReaction direction="left-to-right" evidence="4">
        <dbReference type="Rhea" id="RHEA:45253"/>
    </physiologicalReaction>
</comment>
<evidence type="ECO:0000256" key="1">
    <source>
        <dbReference type="ARBA" id="ARBA00000542"/>
    </source>
</evidence>
<evidence type="ECO:0000256" key="15">
    <source>
        <dbReference type="ARBA" id="ARBA00022692"/>
    </source>
</evidence>
<dbReference type="GO" id="GO:0005044">
    <property type="term" value="F:scavenger receptor activity"/>
    <property type="evidence" value="ECO:0007669"/>
    <property type="project" value="TreeGrafter"/>
</dbReference>
<keyword evidence="14" id="KW-1017">Isopeptide bond</keyword>
<keyword evidence="18 33" id="KW-1133">Transmembrane helix</keyword>
<evidence type="ECO:0000256" key="11">
    <source>
        <dbReference type="ARBA" id="ARBA00020772"/>
    </source>
</evidence>
<dbReference type="GO" id="GO:0005041">
    <property type="term" value="F:low-density lipoprotein particle receptor activity"/>
    <property type="evidence" value="ECO:0007669"/>
    <property type="project" value="TreeGrafter"/>
</dbReference>
<evidence type="ECO:0000256" key="2">
    <source>
        <dbReference type="ARBA" id="ARBA00000626"/>
    </source>
</evidence>
<accession>A0A9Q1G2M1</accession>
<comment type="catalytic activity">
    <reaction evidence="5">
        <text>butanoate(out) = butanoate(in)</text>
        <dbReference type="Rhea" id="RHEA:45248"/>
        <dbReference type="ChEBI" id="CHEBI:17968"/>
    </reaction>
    <physiologicalReaction direction="left-to-right" evidence="5">
        <dbReference type="Rhea" id="RHEA:45249"/>
    </physiologicalReaction>
</comment>
<dbReference type="GO" id="GO:0005901">
    <property type="term" value="C:caveola"/>
    <property type="evidence" value="ECO:0007669"/>
    <property type="project" value="TreeGrafter"/>
</dbReference>
<keyword evidence="13" id="KW-1003">Cell membrane</keyword>
<feature type="disulfide bond" evidence="32">
    <location>
        <begin position="296"/>
        <end position="357"/>
    </location>
</feature>
<evidence type="ECO:0000256" key="33">
    <source>
        <dbReference type="SAM" id="Phobius"/>
    </source>
</evidence>
<evidence type="ECO:0000256" key="3">
    <source>
        <dbReference type="ARBA" id="ARBA00000934"/>
    </source>
</evidence>
<evidence type="ECO:0000256" key="8">
    <source>
        <dbReference type="ARBA" id="ARBA00004555"/>
    </source>
</evidence>
<keyword evidence="21 33" id="KW-0472">Membrane</keyword>
<keyword evidence="24" id="KW-0675">Receptor</keyword>
<comment type="similarity">
    <text evidence="10">Belongs to the CD36 family.</text>
</comment>
<dbReference type="GO" id="GO:0034383">
    <property type="term" value="P:low-density lipoprotein particle clearance"/>
    <property type="evidence" value="ECO:0007669"/>
    <property type="project" value="TreeGrafter"/>
</dbReference>
<evidence type="ECO:0000256" key="24">
    <source>
        <dbReference type="ARBA" id="ARBA00023170"/>
    </source>
</evidence>
<evidence type="ECO:0000256" key="18">
    <source>
        <dbReference type="ARBA" id="ARBA00022989"/>
    </source>
</evidence>
<dbReference type="InterPro" id="IPR002159">
    <property type="entry name" value="CD36_fam"/>
</dbReference>
<evidence type="ECO:0000256" key="31">
    <source>
        <dbReference type="ARBA" id="ARBA00032780"/>
    </source>
</evidence>
<keyword evidence="12" id="KW-0813">Transport</keyword>
<evidence type="ECO:0000256" key="23">
    <source>
        <dbReference type="ARBA" id="ARBA00023157"/>
    </source>
</evidence>
<keyword evidence="17" id="KW-0130">Cell adhesion</keyword>
<dbReference type="GO" id="GO:0007155">
    <property type="term" value="P:cell adhesion"/>
    <property type="evidence" value="ECO:0007669"/>
    <property type="project" value="UniProtKB-KW"/>
</dbReference>
<dbReference type="Pfam" id="PF01130">
    <property type="entry name" value="CD36"/>
    <property type="match status" value="1"/>
</dbReference>
<evidence type="ECO:0000256" key="28">
    <source>
        <dbReference type="ARBA" id="ARBA00029966"/>
    </source>
</evidence>
<feature type="transmembrane region" description="Helical" evidence="33">
    <location>
        <begin position="41"/>
        <end position="62"/>
    </location>
</feature>
<keyword evidence="15 33" id="KW-0812">Transmembrane</keyword>
<keyword evidence="16" id="KW-0832">Ubl conjugation</keyword>
<keyword evidence="23 32" id="KW-1015">Disulfide bond</keyword>
<keyword evidence="25" id="KW-0325">Glycoprotein</keyword>
<evidence type="ECO:0000256" key="9">
    <source>
        <dbReference type="ARBA" id="ARBA00004651"/>
    </source>
</evidence>
<evidence type="ECO:0000256" key="6">
    <source>
        <dbReference type="ARBA" id="ARBA00004221"/>
    </source>
</evidence>
<keyword evidence="35" id="KW-1185">Reference proteome</keyword>
<protein>
    <recommendedName>
        <fullName evidence="11">Platelet glycoprotein 4</fullName>
    </recommendedName>
    <alternativeName>
        <fullName evidence="31">Glycoprotein IIIb</fullName>
    </alternativeName>
    <alternativeName>
        <fullName evidence="29">PAS IV</fullName>
    </alternativeName>
    <alternativeName>
        <fullName evidence="30">PAS-4</fullName>
    </alternativeName>
    <alternativeName>
        <fullName evidence="28">Platelet glycoprotein IV</fullName>
    </alternativeName>
</protein>
<keyword evidence="20" id="KW-0445">Lipid transport</keyword>
<dbReference type="PANTHER" id="PTHR11923">
    <property type="entry name" value="SCAVENGER RECEPTOR CLASS B TYPE-1 SR-B1"/>
    <property type="match status" value="1"/>
</dbReference>
<reference evidence="34" key="1">
    <citation type="journal article" date="2023" name="Science">
        <title>Genome structures resolve the early diversification of teleost fishes.</title>
        <authorList>
            <person name="Parey E."/>
            <person name="Louis A."/>
            <person name="Montfort J."/>
            <person name="Bouchez O."/>
            <person name="Roques C."/>
            <person name="Iampietro C."/>
            <person name="Lluch J."/>
            <person name="Castinel A."/>
            <person name="Donnadieu C."/>
            <person name="Desvignes T."/>
            <person name="Floi Bucao C."/>
            <person name="Jouanno E."/>
            <person name="Wen M."/>
            <person name="Mejri S."/>
            <person name="Dirks R."/>
            <person name="Jansen H."/>
            <person name="Henkel C."/>
            <person name="Chen W.J."/>
            <person name="Zahm M."/>
            <person name="Cabau C."/>
            <person name="Klopp C."/>
            <person name="Thompson A.W."/>
            <person name="Robinson-Rechavi M."/>
            <person name="Braasch I."/>
            <person name="Lecointre G."/>
            <person name="Bobe J."/>
            <person name="Postlethwait J.H."/>
            <person name="Berthelot C."/>
            <person name="Roest Crollius H."/>
            <person name="Guiguen Y."/>
        </authorList>
    </citation>
    <scope>NUCLEOTIDE SEQUENCE</scope>
    <source>
        <strain evidence="34">WJC10195</strain>
    </source>
</reference>
<comment type="catalytic activity">
    <reaction evidence="2">
        <text>(9Z)-octadecenoate(out) = (9Z)-octadecenoate(in)</text>
        <dbReference type="Rhea" id="RHEA:33655"/>
        <dbReference type="ChEBI" id="CHEBI:30823"/>
    </reaction>
    <physiologicalReaction direction="left-to-right" evidence="2">
        <dbReference type="Rhea" id="RHEA:33656"/>
    </physiologicalReaction>
</comment>
<gene>
    <name evidence="34" type="ORF">SKAU_G00046760</name>
</gene>
<comment type="catalytic activity">
    <reaction evidence="1">
        <text>(9Z,12Z)-octadecadienoate(out) = (9Z,12Z)-octadecadienoate(in)</text>
        <dbReference type="Rhea" id="RHEA:45264"/>
        <dbReference type="ChEBI" id="CHEBI:30245"/>
    </reaction>
    <physiologicalReaction direction="left-to-right" evidence="1">
        <dbReference type="Rhea" id="RHEA:45265"/>
    </physiologicalReaction>
</comment>
<comment type="catalytic activity">
    <reaction evidence="3">
        <text>hexadecanoate(out) = hexadecanoate(in)</text>
        <dbReference type="Rhea" id="RHEA:45256"/>
        <dbReference type="ChEBI" id="CHEBI:7896"/>
    </reaction>
    <physiologicalReaction direction="left-to-right" evidence="3">
        <dbReference type="Rhea" id="RHEA:45257"/>
    </physiologicalReaction>
</comment>
<organism evidence="34 35">
    <name type="scientific">Synaphobranchus kaupii</name>
    <name type="common">Kaup's arrowtooth eel</name>
    <dbReference type="NCBI Taxonomy" id="118154"/>
    <lineage>
        <taxon>Eukaryota</taxon>
        <taxon>Metazoa</taxon>
        <taxon>Chordata</taxon>
        <taxon>Craniata</taxon>
        <taxon>Vertebrata</taxon>
        <taxon>Euteleostomi</taxon>
        <taxon>Actinopterygii</taxon>
        <taxon>Neopterygii</taxon>
        <taxon>Teleostei</taxon>
        <taxon>Anguilliformes</taxon>
        <taxon>Synaphobranchidae</taxon>
        <taxon>Synaphobranchus</taxon>
    </lineage>
</organism>
<evidence type="ECO:0000256" key="13">
    <source>
        <dbReference type="ARBA" id="ARBA00022475"/>
    </source>
</evidence>
<dbReference type="GO" id="GO:0019915">
    <property type="term" value="P:lipid storage"/>
    <property type="evidence" value="ECO:0007669"/>
    <property type="project" value="TreeGrafter"/>
</dbReference>
<evidence type="ECO:0000256" key="10">
    <source>
        <dbReference type="ARBA" id="ARBA00010532"/>
    </source>
</evidence>
<dbReference type="InterPro" id="IPR005428">
    <property type="entry name" value="CD36/SCARB1/SNMP1"/>
</dbReference>
<evidence type="ECO:0000256" key="17">
    <source>
        <dbReference type="ARBA" id="ARBA00022889"/>
    </source>
</evidence>
<dbReference type="EMBL" id="JAINUF010000002">
    <property type="protein sequence ID" value="KAJ8374096.1"/>
    <property type="molecule type" value="Genomic_DNA"/>
</dbReference>
<dbReference type="PRINTS" id="PR01610">
    <property type="entry name" value="CD36ANTIGEN"/>
</dbReference>
<evidence type="ECO:0000256" key="14">
    <source>
        <dbReference type="ARBA" id="ARBA00022499"/>
    </source>
</evidence>
<evidence type="ECO:0000256" key="5">
    <source>
        <dbReference type="ARBA" id="ARBA00001892"/>
    </source>
</evidence>
<evidence type="ECO:0000256" key="22">
    <source>
        <dbReference type="ARBA" id="ARBA00023139"/>
    </source>
</evidence>
<dbReference type="GO" id="GO:0042953">
    <property type="term" value="P:lipoprotein transport"/>
    <property type="evidence" value="ECO:0007669"/>
    <property type="project" value="TreeGrafter"/>
</dbReference>
<dbReference type="Proteomes" id="UP001152622">
    <property type="component" value="Chromosome 2"/>
</dbReference>
<dbReference type="GO" id="GO:0009986">
    <property type="term" value="C:cell surface"/>
    <property type="evidence" value="ECO:0007669"/>
    <property type="project" value="TreeGrafter"/>
</dbReference>
<name>A0A9Q1G2M1_SYNKA</name>
<dbReference type="GO" id="GO:0016324">
    <property type="term" value="C:apical plasma membrane"/>
    <property type="evidence" value="ECO:0007669"/>
    <property type="project" value="UniProtKB-SubCell"/>
</dbReference>
<sequence>MDRKHSRESPLAGFCHSLYPGPPTTSPSDLDMGCCSARSGLIAGAVLGALIAVLGGILIPVGDSVIRDTVTKEAVIENGTTAYKNWVAAGAAVYRQFWLFNVTNPTEVLQHGATPSVVERGPYTYRTRYLPKENITAFSNHTISFLLPAGAIFEPTMSVGAEEDIVTSLNLAVAGGYSLVPKLFHFVLNSAIKEYNASLFQNRMVKELLWGYYDPIRNGTVGIFDQYNDTYDGPYNVFTGKDDIAKVHVIDRWKGERKVDFWNDTYCNMINGTDASSFPPFIDRKKPLYFFSSDICRSVLADFDRSLFLKGIELYRFTLNPLTMAAPTVNPDNHCYCHDPVVTRNCTLAGVLDVSSCREGMPIYISLPHFLHGSQHLTQDVLGLNHNEKEHFTFLDVEPITGITMRFAKRLQVNMMYGPSKIIDVLKKVKDYTIFPLLWLNETAALDEETADMFKAELTSRVKMLETVQVALLSVGSVMFVLCTVISCVINRRGTKA</sequence>
<dbReference type="PANTHER" id="PTHR11923:SF12">
    <property type="entry name" value="PLATELET GLYCOPROTEIN 4"/>
    <property type="match status" value="1"/>
</dbReference>
<evidence type="ECO:0000256" key="21">
    <source>
        <dbReference type="ARBA" id="ARBA00023136"/>
    </source>
</evidence>
<evidence type="ECO:0000256" key="32">
    <source>
        <dbReference type="PIRSR" id="PIRSR605428-52"/>
    </source>
</evidence>
<keyword evidence="26" id="KW-0449">Lipoprotein</keyword>
<evidence type="ECO:0000256" key="25">
    <source>
        <dbReference type="ARBA" id="ARBA00023180"/>
    </source>
</evidence>
<evidence type="ECO:0000256" key="20">
    <source>
        <dbReference type="ARBA" id="ARBA00023055"/>
    </source>
</evidence>
<feature type="disulfide bond" evidence="32">
    <location>
        <begin position="337"/>
        <end position="346"/>
    </location>
</feature>
<evidence type="ECO:0000256" key="26">
    <source>
        <dbReference type="ARBA" id="ARBA00023288"/>
    </source>
</evidence>
<evidence type="ECO:0000256" key="4">
    <source>
        <dbReference type="ARBA" id="ARBA00000996"/>
    </source>
</evidence>
<evidence type="ECO:0000256" key="12">
    <source>
        <dbReference type="ARBA" id="ARBA00022448"/>
    </source>
</evidence>
<comment type="subcellular location">
    <subcellularLocation>
        <location evidence="6">Apical cell membrane</location>
    </subcellularLocation>
    <subcellularLocation>
        <location evidence="9">Cell membrane</location>
        <topology evidence="9">Multi-pass membrane protein</topology>
    </subcellularLocation>
    <subcellularLocation>
        <location evidence="8">Golgi apparatus</location>
    </subcellularLocation>
    <subcellularLocation>
        <location evidence="7">Membrane raft</location>
    </subcellularLocation>
</comment>
<keyword evidence="22" id="KW-0564">Palmitate</keyword>
<dbReference type="GO" id="GO:0005794">
    <property type="term" value="C:Golgi apparatus"/>
    <property type="evidence" value="ECO:0007669"/>
    <property type="project" value="UniProtKB-SubCell"/>
</dbReference>
<evidence type="ECO:0000256" key="19">
    <source>
        <dbReference type="ARBA" id="ARBA00023034"/>
    </source>
</evidence>
<comment type="catalytic activity">
    <reaction evidence="27">
        <text>tetracosanoate(out) = tetracosanoate(in)</text>
        <dbReference type="Rhea" id="RHEA:45260"/>
        <dbReference type="ChEBI" id="CHEBI:31014"/>
    </reaction>
    <physiologicalReaction direction="left-to-right" evidence="27">
        <dbReference type="Rhea" id="RHEA:45261"/>
    </physiologicalReaction>
</comment>
<dbReference type="AlphaFoldDB" id="A0A9Q1G2M1"/>
<evidence type="ECO:0000256" key="27">
    <source>
        <dbReference type="ARBA" id="ARBA00023949"/>
    </source>
</evidence>
<dbReference type="GO" id="GO:0044539">
    <property type="term" value="P:long-chain fatty acid import into cell"/>
    <property type="evidence" value="ECO:0007669"/>
    <property type="project" value="TreeGrafter"/>
</dbReference>